<reference evidence="7 8" key="1">
    <citation type="journal article" date="2014" name="Nature">
        <title>The genomic substrate for adaptive radiation in African cichlid fish.</title>
        <authorList>
            <person name="Brawand D."/>
            <person name="Wagner C.E."/>
            <person name="Li Y.I."/>
            <person name="Malinsky M."/>
            <person name="Keller I."/>
            <person name="Fan S."/>
            <person name="Simakov O."/>
            <person name="Ng A.Y."/>
            <person name="Lim Z.W."/>
            <person name="Bezault E."/>
            <person name="Turner-Maier J."/>
            <person name="Johnson J."/>
            <person name="Alcazar R."/>
            <person name="Noh H.J."/>
            <person name="Russell P."/>
            <person name="Aken B."/>
            <person name="Alfoldi J."/>
            <person name="Amemiya C."/>
            <person name="Azzouzi N."/>
            <person name="Baroiller J.F."/>
            <person name="Barloy-Hubler F."/>
            <person name="Berlin A."/>
            <person name="Bloomquist R."/>
            <person name="Carleton K.L."/>
            <person name="Conte M.A."/>
            <person name="D'Cotta H."/>
            <person name="Eshel O."/>
            <person name="Gaffney L."/>
            <person name="Galibert F."/>
            <person name="Gante H.F."/>
            <person name="Gnerre S."/>
            <person name="Greuter L."/>
            <person name="Guyon R."/>
            <person name="Haddad N.S."/>
            <person name="Haerty W."/>
            <person name="Harris R.M."/>
            <person name="Hofmann H.A."/>
            <person name="Hourlier T."/>
            <person name="Hulata G."/>
            <person name="Jaffe D.B."/>
            <person name="Lara M."/>
            <person name="Lee A.P."/>
            <person name="MacCallum I."/>
            <person name="Mwaiko S."/>
            <person name="Nikaido M."/>
            <person name="Nishihara H."/>
            <person name="Ozouf-Costaz C."/>
            <person name="Penman D.J."/>
            <person name="Przybylski D."/>
            <person name="Rakotomanga M."/>
            <person name="Renn S.C.P."/>
            <person name="Ribeiro F.J."/>
            <person name="Ron M."/>
            <person name="Salzburger W."/>
            <person name="Sanchez-Pulido L."/>
            <person name="Santos M.E."/>
            <person name="Searle S."/>
            <person name="Sharpe T."/>
            <person name="Swofford R."/>
            <person name="Tan F.J."/>
            <person name="Williams L."/>
            <person name="Young S."/>
            <person name="Yin S."/>
            <person name="Okada N."/>
            <person name="Kocher T.D."/>
            <person name="Miska E.A."/>
            <person name="Lander E.S."/>
            <person name="Venkatesh B."/>
            <person name="Fernald R.D."/>
            <person name="Meyer A."/>
            <person name="Ponting C.P."/>
            <person name="Streelman J.T."/>
            <person name="Lindblad-Toh K."/>
            <person name="Seehausen O."/>
            <person name="Di Palma F."/>
        </authorList>
    </citation>
    <scope>NUCLEOTIDE SEQUENCE</scope>
</reference>
<dbReference type="InterPro" id="IPR050822">
    <property type="entry name" value="Cerebellin_Synaptic_Org"/>
</dbReference>
<dbReference type="Ensembl" id="ENSMZET00005034182.1">
    <property type="protein sequence ID" value="ENSMZEP00005033082.1"/>
    <property type="gene ID" value="ENSMZEG00005024672.1"/>
</dbReference>
<dbReference type="Gene3D" id="2.60.120.40">
    <property type="match status" value="1"/>
</dbReference>
<dbReference type="PROSITE" id="PS50871">
    <property type="entry name" value="C1Q"/>
    <property type="match status" value="1"/>
</dbReference>
<accession>A0A3P9DFY1</accession>
<dbReference type="AlphaFoldDB" id="A0A3P9DFY1"/>
<dbReference type="Pfam" id="PF00386">
    <property type="entry name" value="C1q"/>
    <property type="match status" value="1"/>
</dbReference>
<evidence type="ECO:0000256" key="4">
    <source>
        <dbReference type="SAM" id="Coils"/>
    </source>
</evidence>
<evidence type="ECO:0000256" key="5">
    <source>
        <dbReference type="SAM" id="SignalP"/>
    </source>
</evidence>
<evidence type="ECO:0000313" key="7">
    <source>
        <dbReference type="Ensembl" id="ENSMZEP00005033082.1"/>
    </source>
</evidence>
<dbReference type="SMART" id="SM00110">
    <property type="entry name" value="C1Q"/>
    <property type="match status" value="1"/>
</dbReference>
<keyword evidence="3 5" id="KW-0732">Signal</keyword>
<protein>
    <recommendedName>
        <fullName evidence="6">C1q domain-containing protein</fullName>
    </recommendedName>
</protein>
<feature type="signal peptide" evidence="5">
    <location>
        <begin position="1"/>
        <end position="23"/>
    </location>
</feature>
<feature type="chain" id="PRO_5018136130" description="C1q domain-containing protein" evidence="5">
    <location>
        <begin position="24"/>
        <end position="239"/>
    </location>
</feature>
<evidence type="ECO:0000259" key="6">
    <source>
        <dbReference type="PROSITE" id="PS50871"/>
    </source>
</evidence>
<evidence type="ECO:0000313" key="8">
    <source>
        <dbReference type="Proteomes" id="UP000265160"/>
    </source>
</evidence>
<feature type="domain" description="C1q" evidence="6">
    <location>
        <begin position="102"/>
        <end position="239"/>
    </location>
</feature>
<keyword evidence="2" id="KW-0964">Secreted</keyword>
<dbReference type="PANTHER" id="PTHR22923">
    <property type="entry name" value="CEREBELLIN-RELATED"/>
    <property type="match status" value="1"/>
</dbReference>
<dbReference type="Proteomes" id="UP000265160">
    <property type="component" value="LG10"/>
</dbReference>
<organism evidence="7 8">
    <name type="scientific">Maylandia zebra</name>
    <name type="common">zebra mbuna</name>
    <dbReference type="NCBI Taxonomy" id="106582"/>
    <lineage>
        <taxon>Eukaryota</taxon>
        <taxon>Metazoa</taxon>
        <taxon>Chordata</taxon>
        <taxon>Craniata</taxon>
        <taxon>Vertebrata</taxon>
        <taxon>Euteleostomi</taxon>
        <taxon>Actinopterygii</taxon>
        <taxon>Neopterygii</taxon>
        <taxon>Teleostei</taxon>
        <taxon>Neoteleostei</taxon>
        <taxon>Acanthomorphata</taxon>
        <taxon>Ovalentaria</taxon>
        <taxon>Cichlomorphae</taxon>
        <taxon>Cichliformes</taxon>
        <taxon>Cichlidae</taxon>
        <taxon>African cichlids</taxon>
        <taxon>Pseudocrenilabrinae</taxon>
        <taxon>Haplochromini</taxon>
        <taxon>Maylandia</taxon>
        <taxon>Maylandia zebra complex</taxon>
    </lineage>
</organism>
<evidence type="ECO:0000256" key="1">
    <source>
        <dbReference type="ARBA" id="ARBA00004613"/>
    </source>
</evidence>
<dbReference type="InterPro" id="IPR008983">
    <property type="entry name" value="Tumour_necrosis_fac-like_dom"/>
</dbReference>
<dbReference type="PANTHER" id="PTHR22923:SF102">
    <property type="entry name" value="CEREBELLIN 13-RELATED"/>
    <property type="match status" value="1"/>
</dbReference>
<reference evidence="7" key="3">
    <citation type="submission" date="2025-09" db="UniProtKB">
        <authorList>
            <consortium name="Ensembl"/>
        </authorList>
    </citation>
    <scope>IDENTIFICATION</scope>
</reference>
<dbReference type="SUPFAM" id="SSF49842">
    <property type="entry name" value="TNF-like"/>
    <property type="match status" value="1"/>
</dbReference>
<dbReference type="GO" id="GO:0005576">
    <property type="term" value="C:extracellular region"/>
    <property type="evidence" value="ECO:0007669"/>
    <property type="project" value="UniProtKB-SubCell"/>
</dbReference>
<dbReference type="GeneTree" id="ENSGT00950000183116"/>
<evidence type="ECO:0000256" key="2">
    <source>
        <dbReference type="ARBA" id="ARBA00022525"/>
    </source>
</evidence>
<dbReference type="PRINTS" id="PR00007">
    <property type="entry name" value="COMPLEMNTC1Q"/>
</dbReference>
<evidence type="ECO:0000256" key="3">
    <source>
        <dbReference type="ARBA" id="ARBA00022729"/>
    </source>
</evidence>
<comment type="subcellular location">
    <subcellularLocation>
        <location evidence="1">Secreted</location>
    </subcellularLocation>
</comment>
<keyword evidence="8" id="KW-1185">Reference proteome</keyword>
<feature type="coiled-coil region" evidence="4">
    <location>
        <begin position="81"/>
        <end position="108"/>
    </location>
</feature>
<dbReference type="InterPro" id="IPR001073">
    <property type="entry name" value="C1q_dom"/>
</dbReference>
<name>A0A3P9DFY1_9CICH</name>
<reference evidence="7" key="2">
    <citation type="submission" date="2025-08" db="UniProtKB">
        <authorList>
            <consortium name="Ensembl"/>
        </authorList>
    </citation>
    <scope>IDENTIFICATION</scope>
</reference>
<proteinExistence type="predicted"/>
<keyword evidence="4" id="KW-0175">Coiled coil</keyword>
<sequence length="239" mass="26963">MEIMVFFSLLLLVCSVSTNPTEADNEIVDQQISNQQPCQQDIHAVLREMAVSLAVQKLCSEVKLIKLLFTLLDHSTKLKELDGHETELDRQTTEIDQLKQQLQDKQVAFSTSLLDRGTLDIGPFNTDTTLIFKQVFTNIGNAYNPHTGIFTAPVRGVYHFECHAYGYADIMTRVELFKNGERIFIILELQPSHIWTSSNGASLLLEAGDHVFLRLSANARVRDSQGHHTTFSGHLLFTM</sequence>